<accession>A0A6M1LTJ5</accession>
<feature type="transmembrane region" description="Helical" evidence="1">
    <location>
        <begin position="140"/>
        <end position="158"/>
    </location>
</feature>
<feature type="transmembrane region" description="Helical" evidence="1">
    <location>
        <begin position="257"/>
        <end position="274"/>
    </location>
</feature>
<evidence type="ECO:0000313" key="3">
    <source>
        <dbReference type="EMBL" id="NGM23477.1"/>
    </source>
</evidence>
<dbReference type="SUPFAM" id="SSF103481">
    <property type="entry name" value="Multidrug resistance efflux transporter EmrE"/>
    <property type="match status" value="2"/>
</dbReference>
<feature type="domain" description="EamA" evidence="2">
    <location>
        <begin position="4"/>
        <end position="131"/>
    </location>
</feature>
<dbReference type="PANTHER" id="PTHR22911:SF103">
    <property type="entry name" value="BLR2811 PROTEIN"/>
    <property type="match status" value="1"/>
</dbReference>
<feature type="transmembrane region" description="Helical" evidence="1">
    <location>
        <begin position="29"/>
        <end position="49"/>
    </location>
</feature>
<protein>
    <submittedName>
        <fullName evidence="3">DMT family transporter</fullName>
    </submittedName>
</protein>
<keyword evidence="1" id="KW-0812">Transmembrane</keyword>
<dbReference type="PANTHER" id="PTHR22911">
    <property type="entry name" value="ACYL-MALONYL CONDENSING ENZYME-RELATED"/>
    <property type="match status" value="1"/>
</dbReference>
<comment type="caution">
    <text evidence="3">The sequence shown here is derived from an EMBL/GenBank/DDBJ whole genome shotgun (WGS) entry which is preliminary data.</text>
</comment>
<sequence>MKGIAIIALGYGVISGADAAVKWALPEVGVAVAMIWRGVFGMIAIAILSRGRGLVPVRRPLLALRSILHCAVTVAFYLAWFRGFPLGGSYAVNAAAPLMMTLLAIPLLGEKVGWRRWTSTCVGFVGVMVILQPGGELWRWEAGMLLAGAALLALTRIWTRVLARTDTPQAIAFALLAAHVPTGFLLLPVFPPLGPVIPAWDIALCLGFLGLANGCAHFLFARAFAIAPVSALAPYEYTTLLWGGMLGFLLWAEVPALNTLIGALIVMAAGLYNLHREHVRKREAEAAARNAAYGTVT</sequence>
<feature type="transmembrane region" description="Helical" evidence="1">
    <location>
        <begin position="232"/>
        <end position="251"/>
    </location>
</feature>
<dbReference type="EMBL" id="JAAIKB010000015">
    <property type="protein sequence ID" value="NGM23477.1"/>
    <property type="molecule type" value="Genomic_DNA"/>
</dbReference>
<evidence type="ECO:0000256" key="1">
    <source>
        <dbReference type="SAM" id="Phobius"/>
    </source>
</evidence>
<feature type="transmembrane region" description="Helical" evidence="1">
    <location>
        <begin position="61"/>
        <end position="81"/>
    </location>
</feature>
<dbReference type="Pfam" id="PF00892">
    <property type="entry name" value="EamA"/>
    <property type="match status" value="2"/>
</dbReference>
<keyword evidence="1" id="KW-1133">Transmembrane helix</keyword>
<organism evidence="3 4">
    <name type="scientific">Falsiroseomonas algicola</name>
    <dbReference type="NCBI Taxonomy" id="2716930"/>
    <lineage>
        <taxon>Bacteria</taxon>
        <taxon>Pseudomonadati</taxon>
        <taxon>Pseudomonadota</taxon>
        <taxon>Alphaproteobacteria</taxon>
        <taxon>Acetobacterales</taxon>
        <taxon>Roseomonadaceae</taxon>
        <taxon>Falsiroseomonas</taxon>
    </lineage>
</organism>
<dbReference type="InterPro" id="IPR037185">
    <property type="entry name" value="EmrE-like"/>
</dbReference>
<evidence type="ECO:0000313" key="4">
    <source>
        <dbReference type="Proteomes" id="UP000475385"/>
    </source>
</evidence>
<proteinExistence type="predicted"/>
<keyword evidence="4" id="KW-1185">Reference proteome</keyword>
<evidence type="ECO:0000259" key="2">
    <source>
        <dbReference type="Pfam" id="PF00892"/>
    </source>
</evidence>
<reference evidence="3 4" key="1">
    <citation type="submission" date="2020-03" db="EMBL/GenBank/DDBJ databases">
        <title>Roseomonas stagni sp. nov., isolated from pond water in Japan.</title>
        <authorList>
            <person name="Furuhata K."/>
            <person name="Miyamoto H."/>
            <person name="Goto K."/>
        </authorList>
    </citation>
    <scope>NUCLEOTIDE SEQUENCE [LARGE SCALE GENOMIC DNA]</scope>
    <source>
        <strain evidence="3 4">PeD5</strain>
    </source>
</reference>
<feature type="transmembrane region" description="Helical" evidence="1">
    <location>
        <begin position="87"/>
        <end position="105"/>
    </location>
</feature>
<dbReference type="AlphaFoldDB" id="A0A6M1LTJ5"/>
<feature type="transmembrane region" description="Helical" evidence="1">
    <location>
        <begin position="197"/>
        <end position="220"/>
    </location>
</feature>
<feature type="domain" description="EamA" evidence="2">
    <location>
        <begin position="142"/>
        <end position="269"/>
    </location>
</feature>
<gene>
    <name evidence="3" type="ORF">G3576_25920</name>
</gene>
<feature type="transmembrane region" description="Helical" evidence="1">
    <location>
        <begin position="170"/>
        <end position="191"/>
    </location>
</feature>
<dbReference type="InterPro" id="IPR000620">
    <property type="entry name" value="EamA_dom"/>
</dbReference>
<dbReference type="GO" id="GO:0016020">
    <property type="term" value="C:membrane"/>
    <property type="evidence" value="ECO:0007669"/>
    <property type="project" value="InterPro"/>
</dbReference>
<dbReference type="Gene3D" id="1.10.3730.20">
    <property type="match status" value="1"/>
</dbReference>
<name>A0A6M1LTJ5_9PROT</name>
<keyword evidence="1" id="KW-0472">Membrane</keyword>
<dbReference type="Proteomes" id="UP000475385">
    <property type="component" value="Unassembled WGS sequence"/>
</dbReference>